<feature type="domain" description="HTH tetR-type" evidence="4">
    <location>
        <begin position="101"/>
        <end position="148"/>
    </location>
</feature>
<dbReference type="InterPro" id="IPR050109">
    <property type="entry name" value="HTH-type_TetR-like_transc_reg"/>
</dbReference>
<dbReference type="GO" id="GO:0000976">
    <property type="term" value="F:transcription cis-regulatory region binding"/>
    <property type="evidence" value="ECO:0007669"/>
    <property type="project" value="TreeGrafter"/>
</dbReference>
<keyword evidence="2" id="KW-0238">DNA-binding</keyword>
<dbReference type="OrthoDB" id="9806334at2"/>
<keyword evidence="1" id="KW-0805">Transcription regulation</keyword>
<gene>
    <name evidence="5" type="ORF">FEK35_04830</name>
</gene>
<sequence>MVCEPGFAVEVCDRRAVRNRRRADTVHTDDRSLCQTARPRQKSVLRHDRSVRRRARPAILTSPAPAPETPLTSVTCPSNNLLMQVTGEILSAAAAERRRQIVAATLEVLAEAGYAKTSFAKIADHAGLSSTRLISYHFSGKDELMRAALIAAKDAAVEFIGPRLAEVSGYRSWLAAYITANMAFMRERTAVLRALIELNGNARAALGDQFVDDAAVGSPLDALEQALREGQRTGEFRRFDAHVMAVTVRAAIGTIAIDYAESPSGDVDALAAELVTLFDRATAADETPEIATSKGTR</sequence>
<reference evidence="5 6" key="1">
    <citation type="submission" date="2019-05" db="EMBL/GenBank/DDBJ databases">
        <title>Genomes sequences of two Nocardia cyriacigeorgica environmental isolates, type strains Nocardia asteroides ATCC 19247 and Nocardia cyriacigeorgica DSM 44484.</title>
        <authorList>
            <person name="Vautrin F."/>
            <person name="Bergeron E."/>
            <person name="Dubost A."/>
            <person name="Abrouk D."/>
            <person name="Rodriguez Nava V."/>
            <person name="Pujic P."/>
        </authorList>
    </citation>
    <scope>NUCLEOTIDE SEQUENCE [LARGE SCALE GENOMIC DNA]</scope>
    <source>
        <strain evidence="5 6">EML 1456</strain>
    </source>
</reference>
<accession>A0A5R8PJT2</accession>
<dbReference type="SUPFAM" id="SSF48498">
    <property type="entry name" value="Tetracyclin repressor-like, C-terminal domain"/>
    <property type="match status" value="1"/>
</dbReference>
<dbReference type="Gene3D" id="1.10.10.60">
    <property type="entry name" value="Homeodomain-like"/>
    <property type="match status" value="1"/>
</dbReference>
<dbReference type="PANTHER" id="PTHR30055:SF234">
    <property type="entry name" value="HTH-TYPE TRANSCRIPTIONAL REGULATOR BETI"/>
    <property type="match status" value="1"/>
</dbReference>
<protein>
    <submittedName>
        <fullName evidence="5">TetR family transcriptional regulator</fullName>
    </submittedName>
</protein>
<dbReference type="Gene3D" id="1.10.357.10">
    <property type="entry name" value="Tetracycline Repressor, domain 2"/>
    <property type="match status" value="1"/>
</dbReference>
<name>A0A5R8PJT2_9NOCA</name>
<evidence type="ECO:0000259" key="4">
    <source>
        <dbReference type="Pfam" id="PF00440"/>
    </source>
</evidence>
<evidence type="ECO:0000256" key="1">
    <source>
        <dbReference type="ARBA" id="ARBA00023015"/>
    </source>
</evidence>
<dbReference type="PANTHER" id="PTHR30055">
    <property type="entry name" value="HTH-TYPE TRANSCRIPTIONAL REGULATOR RUTR"/>
    <property type="match status" value="1"/>
</dbReference>
<dbReference type="GO" id="GO:0003700">
    <property type="term" value="F:DNA-binding transcription factor activity"/>
    <property type="evidence" value="ECO:0007669"/>
    <property type="project" value="TreeGrafter"/>
</dbReference>
<dbReference type="InterPro" id="IPR036271">
    <property type="entry name" value="Tet_transcr_reg_TetR-rel_C_sf"/>
</dbReference>
<dbReference type="InterPro" id="IPR009057">
    <property type="entry name" value="Homeodomain-like_sf"/>
</dbReference>
<evidence type="ECO:0000256" key="2">
    <source>
        <dbReference type="ARBA" id="ARBA00023125"/>
    </source>
</evidence>
<organism evidence="5 6">
    <name type="scientific">Nocardia cyriacigeorgica</name>
    <dbReference type="NCBI Taxonomy" id="135487"/>
    <lineage>
        <taxon>Bacteria</taxon>
        <taxon>Bacillati</taxon>
        <taxon>Actinomycetota</taxon>
        <taxon>Actinomycetes</taxon>
        <taxon>Mycobacteriales</taxon>
        <taxon>Nocardiaceae</taxon>
        <taxon>Nocardia</taxon>
    </lineage>
</organism>
<evidence type="ECO:0000313" key="5">
    <source>
        <dbReference type="EMBL" id="TLG16562.1"/>
    </source>
</evidence>
<comment type="caution">
    <text evidence="5">The sequence shown here is derived from an EMBL/GenBank/DDBJ whole genome shotgun (WGS) entry which is preliminary data.</text>
</comment>
<dbReference type="Pfam" id="PF00440">
    <property type="entry name" value="TetR_N"/>
    <property type="match status" value="1"/>
</dbReference>
<evidence type="ECO:0000313" key="6">
    <source>
        <dbReference type="Proteomes" id="UP000308349"/>
    </source>
</evidence>
<dbReference type="EMBL" id="VBUU01000002">
    <property type="protein sequence ID" value="TLG16562.1"/>
    <property type="molecule type" value="Genomic_DNA"/>
</dbReference>
<keyword evidence="3" id="KW-0804">Transcription</keyword>
<dbReference type="SUPFAM" id="SSF46689">
    <property type="entry name" value="Homeodomain-like"/>
    <property type="match status" value="1"/>
</dbReference>
<proteinExistence type="predicted"/>
<evidence type="ECO:0000256" key="3">
    <source>
        <dbReference type="ARBA" id="ARBA00023163"/>
    </source>
</evidence>
<dbReference type="AlphaFoldDB" id="A0A5R8PJT2"/>
<dbReference type="InterPro" id="IPR001647">
    <property type="entry name" value="HTH_TetR"/>
</dbReference>
<dbReference type="Proteomes" id="UP000308349">
    <property type="component" value="Unassembled WGS sequence"/>
</dbReference>